<dbReference type="InterPro" id="IPR050695">
    <property type="entry name" value="N-acetylmuramoyl_amidase_3"/>
</dbReference>
<dbReference type="GO" id="GO:0008745">
    <property type="term" value="F:N-acetylmuramoyl-L-alanine amidase activity"/>
    <property type="evidence" value="ECO:0007669"/>
    <property type="project" value="InterPro"/>
</dbReference>
<dbReference type="InterPro" id="IPR002508">
    <property type="entry name" value="MurNAc-LAA_cat"/>
</dbReference>
<dbReference type="Pfam" id="PF01520">
    <property type="entry name" value="Amidase_3"/>
    <property type="match status" value="1"/>
</dbReference>
<dbReference type="PANTHER" id="PTHR30404">
    <property type="entry name" value="N-ACETYLMURAMOYL-L-ALANINE AMIDASE"/>
    <property type="match status" value="1"/>
</dbReference>
<dbReference type="RefSeq" id="WP_084120292.1">
    <property type="nucleotide sequence ID" value="NZ_BAABCH010000097.1"/>
</dbReference>
<dbReference type="OrthoDB" id="9806267at2"/>
<evidence type="ECO:0000313" key="4">
    <source>
        <dbReference type="Proteomes" id="UP000243255"/>
    </source>
</evidence>
<keyword evidence="4" id="KW-1185">Reference proteome</keyword>
<evidence type="ECO:0000313" key="3">
    <source>
        <dbReference type="EMBL" id="SHH05681.1"/>
    </source>
</evidence>
<dbReference type="Gene3D" id="3.40.630.40">
    <property type="entry name" value="Zn-dependent exopeptidases"/>
    <property type="match status" value="1"/>
</dbReference>
<dbReference type="EMBL" id="FQWX01000016">
    <property type="protein sequence ID" value="SHH05681.1"/>
    <property type="molecule type" value="Genomic_DNA"/>
</dbReference>
<evidence type="ECO:0000259" key="2">
    <source>
        <dbReference type="SMART" id="SM00646"/>
    </source>
</evidence>
<dbReference type="GO" id="GO:0030288">
    <property type="term" value="C:outer membrane-bounded periplasmic space"/>
    <property type="evidence" value="ECO:0007669"/>
    <property type="project" value="TreeGrafter"/>
</dbReference>
<proteinExistence type="predicted"/>
<dbReference type="PANTHER" id="PTHR30404:SF0">
    <property type="entry name" value="N-ACETYLMURAMOYL-L-ALANINE AMIDASE AMIC"/>
    <property type="match status" value="1"/>
</dbReference>
<dbReference type="SMART" id="SM00646">
    <property type="entry name" value="Ami_3"/>
    <property type="match status" value="1"/>
</dbReference>
<keyword evidence="1" id="KW-0378">Hydrolase</keyword>
<accession>A0A1M5PVZ7</accession>
<dbReference type="SUPFAM" id="SSF53187">
    <property type="entry name" value="Zn-dependent exopeptidases"/>
    <property type="match status" value="1"/>
</dbReference>
<reference evidence="4" key="1">
    <citation type="submission" date="2016-11" db="EMBL/GenBank/DDBJ databases">
        <authorList>
            <person name="Varghese N."/>
            <person name="Submissions S."/>
        </authorList>
    </citation>
    <scope>NUCLEOTIDE SEQUENCE [LARGE SCALE GENOMIC DNA]</scope>
    <source>
        <strain evidence="4">DSM 2635</strain>
    </source>
</reference>
<gene>
    <name evidence="3" type="ORF">SAMN04488530_11632</name>
</gene>
<dbReference type="AlphaFoldDB" id="A0A1M5PVZ7"/>
<name>A0A1M5PVZ7_9FIRM</name>
<protein>
    <submittedName>
        <fullName evidence="3">N-acetylmuramoyl-L-alanine amidase</fullName>
    </submittedName>
</protein>
<dbReference type="CDD" id="cd02696">
    <property type="entry name" value="MurNAc-LAA"/>
    <property type="match status" value="1"/>
</dbReference>
<sequence length="261" mass="29049">MSSMSKKSVRKRKLNKKKLLIVICFLMIAIFSVFKIIQYGLGALSSAKLKSKNSHGIVIDNEQFELGDESENANKKFTVLVDAGHGGYDKGTSGKLTNVYEKDLSLQIAKKVANKLAKQDDVQVVVTRKEDRYVSLSDRPKVVKDQEVDLLVSIHLNAEKNGNTATGIETYYKNGAEDGSKELARIVQDTMISYVPTNDRGILGNNFEILREAQMPAILVECGFLTTPEEEQKLLNQKYQDQLTEGIVQGILSFLDQKSKG</sequence>
<feature type="domain" description="MurNAc-LAA" evidence="2">
    <location>
        <begin position="140"/>
        <end position="252"/>
    </location>
</feature>
<dbReference type="Proteomes" id="UP000243255">
    <property type="component" value="Unassembled WGS sequence"/>
</dbReference>
<evidence type="ECO:0000256" key="1">
    <source>
        <dbReference type="ARBA" id="ARBA00022801"/>
    </source>
</evidence>
<dbReference type="STRING" id="1121321.SAMN04488530_11632"/>
<dbReference type="GO" id="GO:0009253">
    <property type="term" value="P:peptidoglycan catabolic process"/>
    <property type="evidence" value="ECO:0007669"/>
    <property type="project" value="InterPro"/>
</dbReference>
<organism evidence="3 4">
    <name type="scientific">Asaccharospora irregularis DSM 2635</name>
    <dbReference type="NCBI Taxonomy" id="1121321"/>
    <lineage>
        <taxon>Bacteria</taxon>
        <taxon>Bacillati</taxon>
        <taxon>Bacillota</taxon>
        <taxon>Clostridia</taxon>
        <taxon>Peptostreptococcales</taxon>
        <taxon>Peptostreptococcaceae</taxon>
        <taxon>Asaccharospora</taxon>
    </lineage>
</organism>